<evidence type="ECO:0000313" key="1">
    <source>
        <dbReference type="EMBL" id="GGB30071.1"/>
    </source>
</evidence>
<keyword evidence="2" id="KW-1185">Reference proteome</keyword>
<name>A0A9W5TVA4_9BACI</name>
<evidence type="ECO:0008006" key="3">
    <source>
        <dbReference type="Google" id="ProtNLM"/>
    </source>
</evidence>
<dbReference type="RefSeq" id="WP_102415282.1">
    <property type="nucleotide sequence ID" value="NZ_BMJD01000002.1"/>
</dbReference>
<dbReference type="EMBL" id="BMJD01000002">
    <property type="protein sequence ID" value="GGB30071.1"/>
    <property type="molecule type" value="Genomic_DNA"/>
</dbReference>
<evidence type="ECO:0000313" key="2">
    <source>
        <dbReference type="Proteomes" id="UP000621492"/>
    </source>
</evidence>
<sequence>MSIQHITSPAKSDVHHTKQVLRQGQIIQGKVLHLYPNNKAQIQIGTQKMIAQLEASLTIGETYHFQVQATDDIIRLKVLGDKVKSNMTDNVMNLLKQLGLKATKQNKALIQILMTEKIPFDKEQITKAFQLIDNTENKIQARQVIKEIIATKLPLTDSIFQALYTKSTSGFSERINALLLQLKQDTNMALQQLSLIERLTALTDGTNRQNVLVKHIITEVNRNSPTFFQFAKAAGFLDTTVNFATWKAEWTGFEKQYNNGKGLSLPFHLDDGSILRMLEQSNSRRFGKVVQPFLQKWTDAIHQALQKNKPLTQNEFTVLKQEINEIVLPSLTDKQARHIKQPVQNNPESLRTFLSFLTAASTDQLDPKLELLLTNMIRNRYVTLSNPREQFLTQIRQVLQFTGLDYENQLVTKDQTMTVKAMLLQLLHNSDGITHERAQQLLHFINGLQLNSVHESANFIQASLLLPGEKLGLNQDLQLEFAGKKTETGEISADYCRVLFYLDLAHLNETVIDMNVQKRSVAITIYNDHSALNAQTNALKPMLKAGLEKLDYHLSTVSVKPLSQKEKAKANSSFYSTQGVDFRI</sequence>
<reference evidence="1" key="1">
    <citation type="journal article" date="2014" name="Int. J. Syst. Evol. Microbiol.">
        <title>Complete genome sequence of Corynebacterium casei LMG S-19264T (=DSM 44701T), isolated from a smear-ripened cheese.</title>
        <authorList>
            <consortium name="US DOE Joint Genome Institute (JGI-PGF)"/>
            <person name="Walter F."/>
            <person name="Albersmeier A."/>
            <person name="Kalinowski J."/>
            <person name="Ruckert C."/>
        </authorList>
    </citation>
    <scope>NUCLEOTIDE SEQUENCE</scope>
    <source>
        <strain evidence="1">CGMCC 1.15454</strain>
    </source>
</reference>
<protein>
    <recommendedName>
        <fullName evidence="3">Flagellar hook-length control protein-like C-terminal domain-containing protein</fullName>
    </recommendedName>
</protein>
<accession>A0A9W5TVA4</accession>
<proteinExistence type="predicted"/>
<organism evidence="1 2">
    <name type="scientific">Lentibacillus populi</name>
    <dbReference type="NCBI Taxonomy" id="1827502"/>
    <lineage>
        <taxon>Bacteria</taxon>
        <taxon>Bacillati</taxon>
        <taxon>Bacillota</taxon>
        <taxon>Bacilli</taxon>
        <taxon>Bacillales</taxon>
        <taxon>Bacillaceae</taxon>
        <taxon>Lentibacillus</taxon>
    </lineage>
</organism>
<dbReference type="Proteomes" id="UP000621492">
    <property type="component" value="Unassembled WGS sequence"/>
</dbReference>
<comment type="caution">
    <text evidence="1">The sequence shown here is derived from an EMBL/GenBank/DDBJ whole genome shotgun (WGS) entry which is preliminary data.</text>
</comment>
<dbReference type="AlphaFoldDB" id="A0A9W5TVA4"/>
<reference evidence="1" key="2">
    <citation type="submission" date="2020-09" db="EMBL/GenBank/DDBJ databases">
        <authorList>
            <person name="Sun Q."/>
            <person name="Zhou Y."/>
        </authorList>
    </citation>
    <scope>NUCLEOTIDE SEQUENCE</scope>
    <source>
        <strain evidence="1">CGMCC 1.15454</strain>
    </source>
</reference>
<gene>
    <name evidence="1" type="ORF">GCM10011409_04290</name>
</gene>